<evidence type="ECO:0000313" key="1">
    <source>
        <dbReference type="EMBL" id="MDT0584155.1"/>
    </source>
</evidence>
<protein>
    <submittedName>
        <fullName evidence="1">DUF2797 domain-containing protein</fullName>
    </submittedName>
</protein>
<keyword evidence="2" id="KW-1185">Reference proteome</keyword>
<gene>
    <name evidence="1" type="ORF">RM544_16530</name>
</gene>
<dbReference type="Proteomes" id="UP001249020">
    <property type="component" value="Unassembled WGS sequence"/>
</dbReference>
<accession>A0AAW8R8A7</accession>
<proteinExistence type="predicted"/>
<organism evidence="1 2">
    <name type="scientific">Brumicola blandensis</name>
    <dbReference type="NCBI Taxonomy" id="3075611"/>
    <lineage>
        <taxon>Bacteria</taxon>
        <taxon>Pseudomonadati</taxon>
        <taxon>Pseudomonadota</taxon>
        <taxon>Gammaproteobacteria</taxon>
        <taxon>Alteromonadales</taxon>
        <taxon>Alteromonadaceae</taxon>
        <taxon>Brumicola</taxon>
    </lineage>
</organism>
<comment type="caution">
    <text evidence="1">The sequence shown here is derived from an EMBL/GenBank/DDBJ whole genome shotgun (WGS) entry which is preliminary data.</text>
</comment>
<dbReference type="Pfam" id="PF10977">
    <property type="entry name" value="DUF2797"/>
    <property type="match status" value="1"/>
</dbReference>
<sequence>MASFEGNIKKMRVSVDSDNLAIYELPVGESFANMNEAIGHHISVQHNAQINCVHCDRVTKKSFNQGYCYPCLMRLAQCDTCIIKPELCHYDKGTCREPEWGEANCLKGHFVYLSNTGNTKVGITRFVTEGVSSRWIDQGASQALPILRVKNRLMSGLVETALKAQIADKTNWRKMLQGEPELFDLIALKETLLSEAADQIAELQQEHGLQSIELVESSVVNINYPVLKYPEKIKSINLDKEGGFEGKLMGIKGQYLILDENRVINMRKYSGYHLNVNIA</sequence>
<dbReference type="InterPro" id="IPR021246">
    <property type="entry name" value="DUF2797"/>
</dbReference>
<dbReference type="AlphaFoldDB" id="A0AAW8R8A7"/>
<dbReference type="RefSeq" id="WP_311362916.1">
    <property type="nucleotide sequence ID" value="NZ_JAVRIE010000007.1"/>
</dbReference>
<evidence type="ECO:0000313" key="2">
    <source>
        <dbReference type="Proteomes" id="UP001249020"/>
    </source>
</evidence>
<reference evidence="1 2" key="1">
    <citation type="submission" date="2023-09" db="EMBL/GenBank/DDBJ databases">
        <authorList>
            <person name="Rey-Velasco X."/>
        </authorList>
    </citation>
    <scope>NUCLEOTIDE SEQUENCE [LARGE SCALE GENOMIC DNA]</scope>
    <source>
        <strain evidence="1 2">W409</strain>
    </source>
</reference>
<dbReference type="EMBL" id="JAVRIE010000007">
    <property type="protein sequence ID" value="MDT0584155.1"/>
    <property type="molecule type" value="Genomic_DNA"/>
</dbReference>
<name>A0AAW8R8A7_9ALTE</name>